<feature type="transmembrane region" description="Helical" evidence="7">
    <location>
        <begin position="139"/>
        <end position="158"/>
    </location>
</feature>
<dbReference type="Gene3D" id="1.20.1250.20">
    <property type="entry name" value="MFS general substrate transporter like domains"/>
    <property type="match status" value="1"/>
</dbReference>
<feature type="transmembrane region" description="Helical" evidence="7">
    <location>
        <begin position="302"/>
        <end position="320"/>
    </location>
</feature>
<dbReference type="RefSeq" id="WP_077720397.1">
    <property type="nucleotide sequence ID" value="NZ_CP019699.1"/>
</dbReference>
<keyword evidence="5 7" id="KW-1133">Transmembrane helix</keyword>
<keyword evidence="6 7" id="KW-0472">Membrane</keyword>
<feature type="transmembrane region" description="Helical" evidence="7">
    <location>
        <begin position="197"/>
        <end position="217"/>
    </location>
</feature>
<feature type="transmembrane region" description="Helical" evidence="7">
    <location>
        <begin position="12"/>
        <end position="34"/>
    </location>
</feature>
<keyword evidence="2" id="KW-0813">Transport</keyword>
<feature type="transmembrane region" description="Helical" evidence="7">
    <location>
        <begin position="229"/>
        <end position="246"/>
    </location>
</feature>
<feature type="transmembrane region" description="Helical" evidence="7">
    <location>
        <begin position="359"/>
        <end position="379"/>
    </location>
</feature>
<evidence type="ECO:0000256" key="3">
    <source>
        <dbReference type="ARBA" id="ARBA00022475"/>
    </source>
</evidence>
<dbReference type="GO" id="GO:0005886">
    <property type="term" value="C:plasma membrane"/>
    <property type="evidence" value="ECO:0007669"/>
    <property type="project" value="UniProtKB-SubCell"/>
</dbReference>
<organism evidence="9 10">
    <name type="scientific">Novibacillus thermophilus</name>
    <dbReference type="NCBI Taxonomy" id="1471761"/>
    <lineage>
        <taxon>Bacteria</taxon>
        <taxon>Bacillati</taxon>
        <taxon>Bacillota</taxon>
        <taxon>Bacilli</taxon>
        <taxon>Bacillales</taxon>
        <taxon>Thermoactinomycetaceae</taxon>
        <taxon>Novibacillus</taxon>
    </lineage>
</organism>
<evidence type="ECO:0000256" key="6">
    <source>
        <dbReference type="ARBA" id="ARBA00023136"/>
    </source>
</evidence>
<evidence type="ECO:0000256" key="4">
    <source>
        <dbReference type="ARBA" id="ARBA00022692"/>
    </source>
</evidence>
<proteinExistence type="predicted"/>
<dbReference type="Proteomes" id="UP000188603">
    <property type="component" value="Chromosome"/>
</dbReference>
<dbReference type="Pfam" id="PF07690">
    <property type="entry name" value="MFS_1"/>
    <property type="match status" value="1"/>
</dbReference>
<dbReference type="KEGG" id="ntr:B0W44_12965"/>
<dbReference type="InterPro" id="IPR004638">
    <property type="entry name" value="EmrB-like"/>
</dbReference>
<keyword evidence="4 7" id="KW-0812">Transmembrane</keyword>
<dbReference type="PROSITE" id="PS00216">
    <property type="entry name" value="SUGAR_TRANSPORT_1"/>
    <property type="match status" value="1"/>
</dbReference>
<dbReference type="OrthoDB" id="9807274at2"/>
<dbReference type="EMBL" id="CP019699">
    <property type="protein sequence ID" value="AQS56537.1"/>
    <property type="molecule type" value="Genomic_DNA"/>
</dbReference>
<dbReference type="PANTHER" id="PTHR23501">
    <property type="entry name" value="MAJOR FACILITATOR SUPERFAMILY"/>
    <property type="match status" value="1"/>
</dbReference>
<feature type="domain" description="Major facilitator superfamily (MFS) profile" evidence="8">
    <location>
        <begin position="12"/>
        <end position="513"/>
    </location>
</feature>
<dbReference type="AlphaFoldDB" id="A0A1U9K8Z2"/>
<name>A0A1U9K8Z2_9BACL</name>
<keyword evidence="3" id="KW-1003">Cell membrane</keyword>
<evidence type="ECO:0000313" key="10">
    <source>
        <dbReference type="Proteomes" id="UP000188603"/>
    </source>
</evidence>
<feature type="transmembrane region" description="Helical" evidence="7">
    <location>
        <begin position="46"/>
        <end position="65"/>
    </location>
</feature>
<feature type="transmembrane region" description="Helical" evidence="7">
    <location>
        <begin position="77"/>
        <end position="95"/>
    </location>
</feature>
<feature type="transmembrane region" description="Helical" evidence="7">
    <location>
        <begin position="332"/>
        <end position="353"/>
    </location>
</feature>
<dbReference type="InterPro" id="IPR005829">
    <property type="entry name" value="Sugar_transporter_CS"/>
</dbReference>
<evidence type="ECO:0000256" key="2">
    <source>
        <dbReference type="ARBA" id="ARBA00022448"/>
    </source>
</evidence>
<dbReference type="InterPro" id="IPR036259">
    <property type="entry name" value="MFS_trans_sf"/>
</dbReference>
<evidence type="ECO:0000256" key="5">
    <source>
        <dbReference type="ARBA" id="ARBA00022989"/>
    </source>
</evidence>
<evidence type="ECO:0000259" key="8">
    <source>
        <dbReference type="PROSITE" id="PS50850"/>
    </source>
</evidence>
<evidence type="ECO:0000256" key="7">
    <source>
        <dbReference type="SAM" id="Phobius"/>
    </source>
</evidence>
<sequence length="518" mass="56238">MEDLEIKKKITIMVAVMASVLFVALNQTIVGTALPMIVADIGGIHYFNWVFTAFMLASSVTAILVGKLSDIYGRKPFILAGLAIFTIGSLLNGTSDTIFQLIAYRTVQGFGGGMIMSTAFTAVGDLFPPRERGRWQGLMGASFGIASVFGPTMGGYIVDHFQWHWVFWIFLPFGVVAFFLIWRLFPQTAQSGKEPIDFAGAVLIAGTIIPLLLAFSWAGTDYAWTSPQIVGLFAISAMMLVFFIWVEGRATSPILPLHLFRNSVFTISNAVGFMMGLGMFGTIMYMPFFIQGVMGVSATQTGFIMMAMTLSNVTGSAISGHIMTATGRYKRLALAGLLVMFGGLGAAACLHVDVATWMVVVNMVVFGFGLGTCFPIFTLTVQNAVQHRLLGVATSSAQLFRQMGGTVGVAILGTIMNGLMGQKLHEITRLTEQLPERVEDQIGELTNPQVLMDHERLARIQQSIPEQTQGVFTQLIGELRDALGYALNGAFLAAACVLFVAFILTLFLKELELKTTNK</sequence>
<protein>
    <submittedName>
        <fullName evidence="9">MFS transporter</fullName>
    </submittedName>
</protein>
<dbReference type="GO" id="GO:0022857">
    <property type="term" value="F:transmembrane transporter activity"/>
    <property type="evidence" value="ECO:0007669"/>
    <property type="project" value="InterPro"/>
</dbReference>
<feature type="transmembrane region" description="Helical" evidence="7">
    <location>
        <begin position="164"/>
        <end position="185"/>
    </location>
</feature>
<evidence type="ECO:0000313" key="9">
    <source>
        <dbReference type="EMBL" id="AQS56537.1"/>
    </source>
</evidence>
<dbReference type="STRING" id="1471761.B0W44_12965"/>
<dbReference type="NCBIfam" id="TIGR00711">
    <property type="entry name" value="efflux_EmrB"/>
    <property type="match status" value="1"/>
</dbReference>
<dbReference type="InterPro" id="IPR020846">
    <property type="entry name" value="MFS_dom"/>
</dbReference>
<feature type="transmembrane region" description="Helical" evidence="7">
    <location>
        <begin position="267"/>
        <end position="290"/>
    </location>
</feature>
<reference evidence="9 10" key="1">
    <citation type="journal article" date="2015" name="Int. J. Syst. Evol. Microbiol.">
        <title>Novibacillus thermophilus gen. nov., sp. nov., a Gram-staining-negative and moderately thermophilic member of the family Thermoactinomycetaceae.</title>
        <authorList>
            <person name="Yang G."/>
            <person name="Chen J."/>
            <person name="Zhou S."/>
        </authorList>
    </citation>
    <scope>NUCLEOTIDE SEQUENCE [LARGE SCALE GENOMIC DNA]</scope>
    <source>
        <strain evidence="9 10">SG-1</strain>
    </source>
</reference>
<dbReference type="PANTHER" id="PTHR23501:SF197">
    <property type="entry name" value="COMD"/>
    <property type="match status" value="1"/>
</dbReference>
<dbReference type="SUPFAM" id="SSF103473">
    <property type="entry name" value="MFS general substrate transporter"/>
    <property type="match status" value="1"/>
</dbReference>
<dbReference type="Gene3D" id="1.20.1720.10">
    <property type="entry name" value="Multidrug resistance protein D"/>
    <property type="match status" value="1"/>
</dbReference>
<accession>A0A1U9K8Z2</accession>
<gene>
    <name evidence="9" type="ORF">B0W44_12965</name>
</gene>
<feature type="transmembrane region" description="Helical" evidence="7">
    <location>
        <begin position="107"/>
        <end position="127"/>
    </location>
</feature>
<comment type="subcellular location">
    <subcellularLocation>
        <location evidence="1">Cell membrane</location>
        <topology evidence="1">Multi-pass membrane protein</topology>
    </subcellularLocation>
</comment>
<evidence type="ECO:0000256" key="1">
    <source>
        <dbReference type="ARBA" id="ARBA00004651"/>
    </source>
</evidence>
<feature type="transmembrane region" description="Helical" evidence="7">
    <location>
        <begin position="485"/>
        <end position="508"/>
    </location>
</feature>
<dbReference type="CDD" id="cd17502">
    <property type="entry name" value="MFS_Azr1_MDR_like"/>
    <property type="match status" value="1"/>
</dbReference>
<dbReference type="InterPro" id="IPR011701">
    <property type="entry name" value="MFS"/>
</dbReference>
<dbReference type="PROSITE" id="PS50850">
    <property type="entry name" value="MFS"/>
    <property type="match status" value="1"/>
</dbReference>
<dbReference type="FunFam" id="1.20.1720.10:FF:000004">
    <property type="entry name" value="EmrB/QacA family drug resistance transporter"/>
    <property type="match status" value="1"/>
</dbReference>
<keyword evidence="10" id="KW-1185">Reference proteome</keyword>